<dbReference type="Proteomes" id="UP000050331">
    <property type="component" value="Chromosome"/>
</dbReference>
<organism evidence="1 2">
    <name type="scientific">Lentibacillus amyloliquefaciens</name>
    <dbReference type="NCBI Taxonomy" id="1472767"/>
    <lineage>
        <taxon>Bacteria</taxon>
        <taxon>Bacillati</taxon>
        <taxon>Bacillota</taxon>
        <taxon>Bacilli</taxon>
        <taxon>Bacillales</taxon>
        <taxon>Bacillaceae</taxon>
        <taxon>Lentibacillus</taxon>
    </lineage>
</organism>
<gene>
    <name evidence="1" type="ORF">AOX59_17500</name>
</gene>
<protein>
    <submittedName>
        <fullName evidence="1">Uncharacterized protein</fullName>
    </submittedName>
</protein>
<sequence>MKNNDRFRQQVRNIQRETNSPNVINDVLGNEFEQYPGHNEDLTKESRFNSVEKTALNNLDGKTWSNTKK</sequence>
<dbReference type="EMBL" id="CP013862">
    <property type="protein sequence ID" value="ALX50214.1"/>
    <property type="molecule type" value="Genomic_DNA"/>
</dbReference>
<keyword evidence="2" id="KW-1185">Reference proteome</keyword>
<evidence type="ECO:0000313" key="1">
    <source>
        <dbReference type="EMBL" id="ALX50214.1"/>
    </source>
</evidence>
<name>A0A0U4F9D1_9BACI</name>
<evidence type="ECO:0000313" key="2">
    <source>
        <dbReference type="Proteomes" id="UP000050331"/>
    </source>
</evidence>
<dbReference type="OrthoDB" id="2888970at2"/>
<dbReference type="STRING" id="1472767.AOX59_17500"/>
<dbReference type="AlphaFoldDB" id="A0A0U4F9D1"/>
<proteinExistence type="predicted"/>
<dbReference type="RefSeq" id="WP_068447486.1">
    <property type="nucleotide sequence ID" value="NZ_CP013862.1"/>
</dbReference>
<accession>A0A0U4F9D1</accession>
<reference evidence="1 2" key="1">
    <citation type="submission" date="2016-01" db="EMBL/GenBank/DDBJ databases">
        <title>Complete genome sequence of strain Lentibacillus amyloliquefaciens LAM0015T isolated from saline sediment.</title>
        <authorList>
            <person name="Wang J.-L."/>
            <person name="He M.-X."/>
        </authorList>
    </citation>
    <scope>NUCLEOTIDE SEQUENCE [LARGE SCALE GENOMIC DNA]</scope>
    <source>
        <strain evidence="1 2">LAM0015</strain>
    </source>
</reference>
<dbReference type="KEGG" id="lao:AOX59_17500"/>